<dbReference type="Gene3D" id="1.20.5.300">
    <property type="match status" value="1"/>
</dbReference>
<keyword evidence="2" id="KW-0175">Coiled coil</keyword>
<dbReference type="Proteomes" id="UP000549250">
    <property type="component" value="Unassembled WGS sequence"/>
</dbReference>
<evidence type="ECO:0000256" key="1">
    <source>
        <dbReference type="HAMAP-Rule" id="MF_00715"/>
    </source>
</evidence>
<dbReference type="HAMAP" id="MF_00715">
    <property type="entry name" value="SlyX"/>
    <property type="match status" value="1"/>
</dbReference>
<organism evidence="3 4">
    <name type="scientific">Azomonas macrocytogenes</name>
    <name type="common">Azotobacter macrocytogenes</name>
    <dbReference type="NCBI Taxonomy" id="69962"/>
    <lineage>
        <taxon>Bacteria</taxon>
        <taxon>Pseudomonadati</taxon>
        <taxon>Pseudomonadota</taxon>
        <taxon>Gammaproteobacteria</taxon>
        <taxon>Pseudomonadales</taxon>
        <taxon>Pseudomonadaceae</taxon>
        <taxon>Azomonas</taxon>
    </lineage>
</organism>
<dbReference type="PANTHER" id="PTHR36508">
    <property type="entry name" value="PROTEIN SLYX"/>
    <property type="match status" value="1"/>
</dbReference>
<dbReference type="EMBL" id="JACHXI010000002">
    <property type="protein sequence ID" value="MBB3102247.1"/>
    <property type="molecule type" value="Genomic_DNA"/>
</dbReference>
<evidence type="ECO:0000313" key="3">
    <source>
        <dbReference type="EMBL" id="MBB3102247.1"/>
    </source>
</evidence>
<evidence type="ECO:0000256" key="2">
    <source>
        <dbReference type="SAM" id="Coils"/>
    </source>
</evidence>
<evidence type="ECO:0000313" key="4">
    <source>
        <dbReference type="Proteomes" id="UP000549250"/>
    </source>
</evidence>
<dbReference type="RefSeq" id="WP_183165248.1">
    <property type="nucleotide sequence ID" value="NZ_JACHXI010000002.1"/>
</dbReference>
<dbReference type="PANTHER" id="PTHR36508:SF1">
    <property type="entry name" value="PROTEIN SLYX"/>
    <property type="match status" value="1"/>
</dbReference>
<dbReference type="InterPro" id="IPR007236">
    <property type="entry name" value="SlyX"/>
</dbReference>
<keyword evidence="4" id="KW-1185">Reference proteome</keyword>
<comment type="similarity">
    <text evidence="1">Belongs to the SlyX family.</text>
</comment>
<proteinExistence type="inferred from homology"/>
<accession>A0A839SY18</accession>
<feature type="coiled-coil region" evidence="2">
    <location>
        <begin position="23"/>
        <end position="57"/>
    </location>
</feature>
<gene>
    <name evidence="1" type="primary">slyX</name>
    <name evidence="3" type="ORF">FHR87_000620</name>
</gene>
<reference evidence="3 4" key="1">
    <citation type="submission" date="2020-08" db="EMBL/GenBank/DDBJ databases">
        <title>Genomic Encyclopedia of Type Strains, Phase III (KMG-III): the genomes of soil and plant-associated and newly described type strains.</title>
        <authorList>
            <person name="Whitman W."/>
        </authorList>
    </citation>
    <scope>NUCLEOTIDE SEQUENCE [LARGE SCALE GENOMIC DNA]</scope>
    <source>
        <strain evidence="3 4">CECT 4462</strain>
    </source>
</reference>
<protein>
    <recommendedName>
        <fullName evidence="1">Protein SlyX homolog</fullName>
    </recommendedName>
</protein>
<comment type="caution">
    <text evidence="3">The sequence shown here is derived from an EMBL/GenBank/DDBJ whole genome shotgun (WGS) entry which is preliminary data.</text>
</comment>
<dbReference type="AlphaFoldDB" id="A0A839SY18"/>
<name>A0A839SY18_AZOMA</name>
<sequence length="69" mass="8065">MQQEHEARLVELETRLAFQDDTIQLLSDLLIEQRNLLDRLQARLDRLAASQEELLGRLDLDDDAPPPHY</sequence>
<dbReference type="Pfam" id="PF04102">
    <property type="entry name" value="SlyX"/>
    <property type="match status" value="1"/>
</dbReference>